<dbReference type="Proteomes" id="UP000325289">
    <property type="component" value="Unassembled WGS sequence"/>
</dbReference>
<gene>
    <name evidence="1" type="ORF">SAMN04515678_11166</name>
</gene>
<dbReference type="Gene3D" id="3.40.50.300">
    <property type="entry name" value="P-loop containing nucleotide triphosphate hydrolases"/>
    <property type="match status" value="1"/>
</dbReference>
<dbReference type="EMBL" id="FOMS01000011">
    <property type="protein sequence ID" value="SFE56100.1"/>
    <property type="molecule type" value="Genomic_DNA"/>
</dbReference>
<dbReference type="InterPro" id="IPR027417">
    <property type="entry name" value="P-loop_NTPase"/>
</dbReference>
<protein>
    <submittedName>
        <fullName evidence="1">Protein ImuA</fullName>
    </submittedName>
</protein>
<keyword evidence="2" id="KW-1185">Reference proteome</keyword>
<reference evidence="1 2" key="1">
    <citation type="submission" date="2016-10" db="EMBL/GenBank/DDBJ databases">
        <authorList>
            <person name="Varghese N."/>
            <person name="Submissions S."/>
        </authorList>
    </citation>
    <scope>NUCLEOTIDE SEQUENCE [LARGE SCALE GENOMIC DNA]</scope>
    <source>
        <strain evidence="2">YIM D21,KCTC 23444,ACCC 10710</strain>
    </source>
</reference>
<accession>A0A1I2BLK5</accession>
<dbReference type="OrthoDB" id="7630980at2"/>
<dbReference type="RefSeq" id="WP_149757130.1">
    <property type="nucleotide sequence ID" value="NZ_FOMS01000011.1"/>
</dbReference>
<evidence type="ECO:0000313" key="2">
    <source>
        <dbReference type="Proteomes" id="UP000325289"/>
    </source>
</evidence>
<dbReference type="AlphaFoldDB" id="A0A1I2BLK5"/>
<sequence length="201" mass="21172">MSLAPPLRRVPHGAPPALTLWDEVPLTLGRVHEICGRARRTLALRALAAAGAPAIWIAPAWGRDPLHPPGMAEWCDPGGVVFIAARRPEDLLWAMEESLRAGVASAVVAELPEPPPLTPVRRLHLAAEAGAAAGRGGPLGLILTPGAGGAQGVETRLRMEPAHIGSAGRWRLERLRARMAPPRTWHLGPSAIEGPAEVAMA</sequence>
<evidence type="ECO:0000313" key="1">
    <source>
        <dbReference type="EMBL" id="SFE56100.1"/>
    </source>
</evidence>
<dbReference type="SUPFAM" id="SSF52540">
    <property type="entry name" value="P-loop containing nucleoside triphosphate hydrolases"/>
    <property type="match status" value="1"/>
</dbReference>
<name>A0A1I2BLK5_9RHOB</name>
<organism evidence="1 2">
    <name type="scientific">Roseivivax sediminis</name>
    <dbReference type="NCBI Taxonomy" id="936889"/>
    <lineage>
        <taxon>Bacteria</taxon>
        <taxon>Pseudomonadati</taxon>
        <taxon>Pseudomonadota</taxon>
        <taxon>Alphaproteobacteria</taxon>
        <taxon>Rhodobacterales</taxon>
        <taxon>Roseobacteraceae</taxon>
        <taxon>Roseivivax</taxon>
    </lineage>
</organism>
<proteinExistence type="predicted"/>